<evidence type="ECO:0000259" key="3">
    <source>
        <dbReference type="Pfam" id="PF22301"/>
    </source>
</evidence>
<dbReference type="Pfam" id="PF22301">
    <property type="entry name" value="AUDH_beta_propeller"/>
    <property type="match status" value="1"/>
</dbReference>
<dbReference type="Pfam" id="PF13517">
    <property type="entry name" value="FG-GAP_3"/>
    <property type="match status" value="1"/>
</dbReference>
<organism evidence="4 5">
    <name type="scientific">Roseimicrobium gellanilyticum</name>
    <dbReference type="NCBI Taxonomy" id="748857"/>
    <lineage>
        <taxon>Bacteria</taxon>
        <taxon>Pseudomonadati</taxon>
        <taxon>Verrucomicrobiota</taxon>
        <taxon>Verrucomicrobiia</taxon>
        <taxon>Verrucomicrobiales</taxon>
        <taxon>Verrucomicrobiaceae</taxon>
        <taxon>Roseimicrobium</taxon>
    </lineage>
</organism>
<evidence type="ECO:0000256" key="1">
    <source>
        <dbReference type="ARBA" id="ARBA00022729"/>
    </source>
</evidence>
<dbReference type="SUPFAM" id="SSF69318">
    <property type="entry name" value="Integrin alpha N-terminal domain"/>
    <property type="match status" value="1"/>
</dbReference>
<name>A0A366H2Y0_9BACT</name>
<feature type="chain" id="PRO_5017024785" evidence="2">
    <location>
        <begin position="22"/>
        <end position="405"/>
    </location>
</feature>
<dbReference type="RefSeq" id="WP_113962465.1">
    <property type="nucleotide sequence ID" value="NZ_QNRR01000026.1"/>
</dbReference>
<keyword evidence="5" id="KW-1185">Reference proteome</keyword>
<protein>
    <submittedName>
        <fullName evidence="4">VCBS repeat protein</fullName>
    </submittedName>
</protein>
<dbReference type="Proteomes" id="UP000253426">
    <property type="component" value="Unassembled WGS sequence"/>
</dbReference>
<dbReference type="AlphaFoldDB" id="A0A366H2Y0"/>
<dbReference type="InterPro" id="IPR054583">
    <property type="entry name" value="Beta-prop_AUDH"/>
</dbReference>
<sequence>MHRTSYLCLLLSLVIIAEACAQEQKPAPRSPAFTAQDVDTQIEIGYGLAIADVQGDGKPDILLVDKTQVVWYENPTWKKHVIAENLTPKDNVCIAARDINGDGKCEIAVGAEWNPGDTENSGAVFYLIPPADRTQKWEPVKLHHEPTVHRMKWVKREPNKYDLVVVPLHGRGNKNGEGEGVKVLAYQMPENPKDPWKTEVVSSDMHMTHNFDVIRRLDDRKKEAMVIGGREGLTTALWEKGKIASVHSLEHLTYKEPLPGFGEVRLGKLDNKTIFVTGIEPMHGTHLTVYPIDITKPNNPNPERNVLTDDLQDGHALACGDLLGLGRDQIVVGWRANANKLAKVGIRLYSPSDATGKTWTPYVVDDNTMACEDLVLADLNGDKKLDIIAAGRRTKNVKIYWNESK</sequence>
<evidence type="ECO:0000256" key="2">
    <source>
        <dbReference type="SAM" id="SignalP"/>
    </source>
</evidence>
<proteinExistence type="predicted"/>
<evidence type="ECO:0000313" key="5">
    <source>
        <dbReference type="Proteomes" id="UP000253426"/>
    </source>
</evidence>
<keyword evidence="1 2" id="KW-0732">Signal</keyword>
<dbReference type="InterPro" id="IPR013517">
    <property type="entry name" value="FG-GAP"/>
</dbReference>
<dbReference type="PANTHER" id="PTHR44103">
    <property type="entry name" value="PROPROTEIN CONVERTASE P"/>
    <property type="match status" value="1"/>
</dbReference>
<dbReference type="PANTHER" id="PTHR44103:SF1">
    <property type="entry name" value="PROPROTEIN CONVERTASE P"/>
    <property type="match status" value="1"/>
</dbReference>
<reference evidence="4 5" key="1">
    <citation type="submission" date="2018-06" db="EMBL/GenBank/DDBJ databases">
        <title>Genomic Encyclopedia of Type Strains, Phase IV (KMG-IV): sequencing the most valuable type-strain genomes for metagenomic binning, comparative biology and taxonomic classification.</title>
        <authorList>
            <person name="Goeker M."/>
        </authorList>
    </citation>
    <scope>NUCLEOTIDE SEQUENCE [LARGE SCALE GENOMIC DNA]</scope>
    <source>
        <strain evidence="4 5">DSM 25532</strain>
    </source>
</reference>
<dbReference type="Gene3D" id="2.130.10.130">
    <property type="entry name" value="Integrin alpha, N-terminal"/>
    <property type="match status" value="1"/>
</dbReference>
<dbReference type="EMBL" id="QNRR01000026">
    <property type="protein sequence ID" value="RBP35135.1"/>
    <property type="molecule type" value="Genomic_DNA"/>
</dbReference>
<evidence type="ECO:0000313" key="4">
    <source>
        <dbReference type="EMBL" id="RBP35135.1"/>
    </source>
</evidence>
<dbReference type="InterPro" id="IPR028994">
    <property type="entry name" value="Integrin_alpha_N"/>
</dbReference>
<accession>A0A366H2Y0</accession>
<feature type="domain" description="Aldos-2-ulose dehydratase beta-propeller" evidence="3">
    <location>
        <begin position="122"/>
        <end position="290"/>
    </location>
</feature>
<gene>
    <name evidence="4" type="ORF">DES53_12611</name>
</gene>
<feature type="signal peptide" evidence="2">
    <location>
        <begin position="1"/>
        <end position="21"/>
    </location>
</feature>
<comment type="caution">
    <text evidence="4">The sequence shown here is derived from an EMBL/GenBank/DDBJ whole genome shotgun (WGS) entry which is preliminary data.</text>
</comment>
<dbReference type="OrthoDB" id="247570at2"/>